<dbReference type="GO" id="GO:0046655">
    <property type="term" value="P:folic acid metabolic process"/>
    <property type="evidence" value="ECO:0007669"/>
    <property type="project" value="TreeGrafter"/>
</dbReference>
<evidence type="ECO:0000256" key="1">
    <source>
        <dbReference type="ARBA" id="ARBA00004903"/>
    </source>
</evidence>
<dbReference type="GO" id="GO:0046654">
    <property type="term" value="P:tetrahydrofolate biosynthetic process"/>
    <property type="evidence" value="ECO:0007669"/>
    <property type="project" value="UniProtKB-UniPathway"/>
</dbReference>
<comment type="pathway">
    <text evidence="1">Cofactor biosynthesis; tetrahydrofolate biosynthesis; 5,6,7,8-tetrahydrofolate from 7,8-dihydrofolate: step 1/1.</text>
</comment>
<keyword evidence="10" id="KW-1185">Reference proteome</keyword>
<organism evidence="9 10">
    <name type="scientific">Lipomyces starkeyi NRRL Y-11557</name>
    <dbReference type="NCBI Taxonomy" id="675824"/>
    <lineage>
        <taxon>Eukaryota</taxon>
        <taxon>Fungi</taxon>
        <taxon>Dikarya</taxon>
        <taxon>Ascomycota</taxon>
        <taxon>Saccharomycotina</taxon>
        <taxon>Lipomycetes</taxon>
        <taxon>Lipomycetales</taxon>
        <taxon>Lipomycetaceae</taxon>
        <taxon>Lipomyces</taxon>
    </lineage>
</organism>
<dbReference type="PROSITE" id="PS00075">
    <property type="entry name" value="DHFR_1"/>
    <property type="match status" value="1"/>
</dbReference>
<accession>A0A1E3Q5U5</accession>
<reference evidence="9 10" key="1">
    <citation type="journal article" date="2016" name="Proc. Natl. Acad. Sci. U.S.A.">
        <title>Comparative genomics of biotechnologically important yeasts.</title>
        <authorList>
            <person name="Riley R."/>
            <person name="Haridas S."/>
            <person name="Wolfe K.H."/>
            <person name="Lopes M.R."/>
            <person name="Hittinger C.T."/>
            <person name="Goeker M."/>
            <person name="Salamov A.A."/>
            <person name="Wisecaver J.H."/>
            <person name="Long T.M."/>
            <person name="Calvey C.H."/>
            <person name="Aerts A.L."/>
            <person name="Barry K.W."/>
            <person name="Choi C."/>
            <person name="Clum A."/>
            <person name="Coughlan A.Y."/>
            <person name="Deshpande S."/>
            <person name="Douglass A.P."/>
            <person name="Hanson S.J."/>
            <person name="Klenk H.-P."/>
            <person name="LaButti K.M."/>
            <person name="Lapidus A."/>
            <person name="Lindquist E.A."/>
            <person name="Lipzen A.M."/>
            <person name="Meier-Kolthoff J.P."/>
            <person name="Ohm R.A."/>
            <person name="Otillar R.P."/>
            <person name="Pangilinan J.L."/>
            <person name="Peng Y."/>
            <person name="Rokas A."/>
            <person name="Rosa C.A."/>
            <person name="Scheuner C."/>
            <person name="Sibirny A.A."/>
            <person name="Slot J.C."/>
            <person name="Stielow J.B."/>
            <person name="Sun H."/>
            <person name="Kurtzman C.P."/>
            <person name="Blackwell M."/>
            <person name="Grigoriev I.V."/>
            <person name="Jeffries T.W."/>
        </authorList>
    </citation>
    <scope>NUCLEOTIDE SEQUENCE [LARGE SCALE GENOMIC DNA]</scope>
    <source>
        <strain evidence="9 10">NRRL Y-11557</strain>
    </source>
</reference>
<proteinExistence type="inferred from homology"/>
<evidence type="ECO:0000256" key="3">
    <source>
        <dbReference type="ARBA" id="ARBA00018886"/>
    </source>
</evidence>
<dbReference type="Proteomes" id="UP000094385">
    <property type="component" value="Unassembled WGS sequence"/>
</dbReference>
<dbReference type="PANTHER" id="PTHR48069:SF3">
    <property type="entry name" value="DIHYDROFOLATE REDUCTASE"/>
    <property type="match status" value="1"/>
</dbReference>
<dbReference type="EMBL" id="KV454294">
    <property type="protein sequence ID" value="ODQ73079.1"/>
    <property type="molecule type" value="Genomic_DNA"/>
</dbReference>
<dbReference type="OrthoDB" id="414698at2759"/>
<comment type="similarity">
    <text evidence="7">Belongs to the dihydrofolate reductase family.</text>
</comment>
<protein>
    <recommendedName>
        <fullName evidence="3">Dihydrofolate reductase</fullName>
        <ecNumber evidence="2">1.5.1.3</ecNumber>
    </recommendedName>
</protein>
<dbReference type="GO" id="GO:0046452">
    <property type="term" value="P:dihydrofolate metabolic process"/>
    <property type="evidence" value="ECO:0007669"/>
    <property type="project" value="TreeGrafter"/>
</dbReference>
<dbReference type="InterPro" id="IPR012259">
    <property type="entry name" value="DHFR"/>
</dbReference>
<dbReference type="InterPro" id="IPR024072">
    <property type="entry name" value="DHFR-like_dom_sf"/>
</dbReference>
<dbReference type="CDD" id="cd00209">
    <property type="entry name" value="DHFR"/>
    <property type="match status" value="1"/>
</dbReference>
<dbReference type="PRINTS" id="PR00070">
    <property type="entry name" value="DHFR"/>
</dbReference>
<dbReference type="GO" id="GO:0004146">
    <property type="term" value="F:dihydrofolate reductase activity"/>
    <property type="evidence" value="ECO:0007669"/>
    <property type="project" value="UniProtKB-EC"/>
</dbReference>
<gene>
    <name evidence="9" type="ORF">LIPSTDRAFT_71411</name>
</gene>
<dbReference type="Gene3D" id="3.40.430.10">
    <property type="entry name" value="Dihydrofolate Reductase, subunit A"/>
    <property type="match status" value="1"/>
</dbReference>
<dbReference type="SUPFAM" id="SSF53597">
    <property type="entry name" value="Dihydrofolate reductase-like"/>
    <property type="match status" value="1"/>
</dbReference>
<evidence type="ECO:0000313" key="9">
    <source>
        <dbReference type="EMBL" id="ODQ73079.1"/>
    </source>
</evidence>
<dbReference type="GO" id="GO:0050661">
    <property type="term" value="F:NADP binding"/>
    <property type="evidence" value="ECO:0007669"/>
    <property type="project" value="InterPro"/>
</dbReference>
<dbReference type="UniPathway" id="UPA00077">
    <property type="reaction ID" value="UER00158"/>
</dbReference>
<dbReference type="InterPro" id="IPR017925">
    <property type="entry name" value="DHFR_CS"/>
</dbReference>
<feature type="domain" description="DHFR" evidence="8">
    <location>
        <begin position="16"/>
        <end position="223"/>
    </location>
</feature>
<evidence type="ECO:0000256" key="7">
    <source>
        <dbReference type="RuleBase" id="RU004474"/>
    </source>
</evidence>
<evidence type="ECO:0000256" key="6">
    <source>
        <dbReference type="ARBA" id="ARBA00023002"/>
    </source>
</evidence>
<dbReference type="InterPro" id="IPR001796">
    <property type="entry name" value="DHFR_dom"/>
</dbReference>
<dbReference type="PROSITE" id="PS51330">
    <property type="entry name" value="DHFR_2"/>
    <property type="match status" value="1"/>
</dbReference>
<dbReference type="Pfam" id="PF00186">
    <property type="entry name" value="DHFR_1"/>
    <property type="match status" value="1"/>
</dbReference>
<dbReference type="EC" id="1.5.1.3" evidence="2"/>
<name>A0A1E3Q5U5_LIPST</name>
<evidence type="ECO:0000256" key="2">
    <source>
        <dbReference type="ARBA" id="ARBA00012856"/>
    </source>
</evidence>
<sequence>MTVPTPQTASAAVQLPVALIVAATHASLGIGRAGTLPWRLPTDMALFRLVTSAPGGSTASSQPAVVMGRKSWESIPKKFRPLRNRVNVVLSRTVTDFGPGTHTFSSLSQALSALSPTPPPASTIPPVSSIYIIGGAEIYTEAFKHPATSRVFLTTVYADEEALQCDTFLPDFRSTGEWEQKPTADLRRLLNDLECHEAVQLIPEDGDRVKENGLEYAFSLWEKRR</sequence>
<dbReference type="GO" id="GO:0005739">
    <property type="term" value="C:mitochondrion"/>
    <property type="evidence" value="ECO:0007669"/>
    <property type="project" value="TreeGrafter"/>
</dbReference>
<evidence type="ECO:0000259" key="8">
    <source>
        <dbReference type="PROSITE" id="PS51330"/>
    </source>
</evidence>
<keyword evidence="6" id="KW-0560">Oxidoreductase</keyword>
<keyword evidence="4" id="KW-0554">One-carbon metabolism</keyword>
<dbReference type="PANTHER" id="PTHR48069">
    <property type="entry name" value="DIHYDROFOLATE REDUCTASE"/>
    <property type="match status" value="1"/>
</dbReference>
<evidence type="ECO:0000256" key="5">
    <source>
        <dbReference type="ARBA" id="ARBA00022857"/>
    </source>
</evidence>
<dbReference type="AlphaFoldDB" id="A0A1E3Q5U5"/>
<dbReference type="GO" id="GO:0006730">
    <property type="term" value="P:one-carbon metabolic process"/>
    <property type="evidence" value="ECO:0007669"/>
    <property type="project" value="UniProtKB-KW"/>
</dbReference>
<keyword evidence="5" id="KW-0521">NADP</keyword>
<evidence type="ECO:0000313" key="10">
    <source>
        <dbReference type="Proteomes" id="UP000094385"/>
    </source>
</evidence>
<evidence type="ECO:0000256" key="4">
    <source>
        <dbReference type="ARBA" id="ARBA00022563"/>
    </source>
</evidence>
<dbReference type="STRING" id="675824.A0A1E3Q5U5"/>